<sequence length="114" mass="13059">MCIGRHSLLFFSLSIFKPVVVFPPRLCVSAFSYIFLTLFVFYVRLQSRTHLLCMFTPPTPRGAYIRSERDALSSSPDLCDSPCRVGIGRCYSDYAIERRCITADTYVFLVTCHQ</sequence>
<feature type="transmembrane region" description="Helical" evidence="1">
    <location>
        <begin position="20"/>
        <end position="43"/>
    </location>
</feature>
<keyword evidence="1" id="KW-0472">Membrane</keyword>
<reference evidence="2" key="1">
    <citation type="submission" date="1993-06" db="EMBL/GenBank/DDBJ databases">
        <authorList>
            <person name="Thompson J.T."/>
        </authorList>
    </citation>
    <scope>NUCLEOTIDE SEQUENCE</scope>
</reference>
<keyword evidence="1" id="KW-0812">Transmembrane</keyword>
<keyword evidence="1" id="KW-1133">Transmembrane helix</keyword>
<dbReference type="EMBL" id="X73675">
    <property type="protein sequence ID" value="CAA52029.1"/>
    <property type="molecule type" value="Genomic_DNA"/>
</dbReference>
<evidence type="ECO:0000256" key="1">
    <source>
        <dbReference type="SAM" id="Phobius"/>
    </source>
</evidence>
<dbReference type="PIR" id="S43072">
    <property type="entry name" value="S43072"/>
</dbReference>
<organism evidence="2">
    <name type="scientific">Human betaherpesvirus 6A</name>
    <dbReference type="NCBI Taxonomy" id="32603"/>
    <lineage>
        <taxon>Viruses</taxon>
        <taxon>Duplodnaviria</taxon>
        <taxon>Heunggongvirae</taxon>
        <taxon>Peploviricota</taxon>
        <taxon>Herviviricetes</taxon>
        <taxon>Herpesvirales</taxon>
        <taxon>Orthoherpesviridae</taxon>
        <taxon>Betaherpesvirinae</taxon>
        <taxon>Roseolovirus</taxon>
        <taxon>Roseolovirus humanbeta6a</taxon>
    </lineage>
</organism>
<evidence type="ECO:0000313" key="2">
    <source>
        <dbReference type="EMBL" id="CAA52029.1"/>
    </source>
</evidence>
<proteinExistence type="predicted"/>
<accession>Q69583</accession>
<protein>
    <submittedName>
        <fullName evidence="2">Uncharacterized protein</fullName>
    </submittedName>
</protein>
<reference evidence="2" key="2">
    <citation type="journal article" date="1994" name="Oncogene">
        <title>A transforming fragment within the direct repeat region of human herpesvirus type 6 that transactivates HIV-1.</title>
        <authorList>
            <person name="Thompson J."/>
            <person name="Choudhury S."/>
            <person name="Kashanchi F."/>
            <person name="Doniger J."/>
            <person name="Berneman Z."/>
            <person name="Frenkel N."/>
            <person name="Rosenthal L.J."/>
        </authorList>
    </citation>
    <scope>NUCLEOTIDE SEQUENCE</scope>
</reference>
<name>Q69583_9BETA</name>